<reference evidence="2" key="1">
    <citation type="journal article" date="2020" name="G3 (Bethesda)">
        <title>High-Quality Assemblies for Three Invasive Social Wasps from the &lt;i&gt;Vespula&lt;/i&gt; Genus.</title>
        <authorList>
            <person name="Harrop T.W.R."/>
            <person name="Guhlin J."/>
            <person name="McLaughlin G.M."/>
            <person name="Permina E."/>
            <person name="Stockwell P."/>
            <person name="Gilligan J."/>
            <person name="Le Lec M.F."/>
            <person name="Gruber M.A.M."/>
            <person name="Quinn O."/>
            <person name="Lovegrove M."/>
            <person name="Duncan E.J."/>
            <person name="Remnant E.J."/>
            <person name="Van Eeckhoven J."/>
            <person name="Graham B."/>
            <person name="Knapp R.A."/>
            <person name="Langford K.W."/>
            <person name="Kronenberg Z."/>
            <person name="Press M.O."/>
            <person name="Eacker S.M."/>
            <person name="Wilson-Rankin E.E."/>
            <person name="Purcell J."/>
            <person name="Lester P.J."/>
            <person name="Dearden P.K."/>
        </authorList>
    </citation>
    <scope>NUCLEOTIDE SEQUENCE</scope>
    <source>
        <strain evidence="2">Marl-1</strain>
    </source>
</reference>
<evidence type="ECO:0000313" key="2">
    <source>
        <dbReference type="EMBL" id="KAF7385893.1"/>
    </source>
</evidence>
<sequence length="126" mass="14018">MANTFQGKRALDSIRNFLFTESPPPSTSPSPSTTEIPRKDWEAITELNNSVYANPNLLTIHNDKNMKTSNKFQSNINEIGKSEQKSSDLNRKRNYNWPSDDNDAAICIGTTGAAIALSLIMTTIIR</sequence>
<accession>A0A834MWQ2</accession>
<gene>
    <name evidence="2" type="ORF">HZH66_011735</name>
</gene>
<comment type="caution">
    <text evidence="2">The sequence shown here is derived from an EMBL/GenBank/DDBJ whole genome shotgun (WGS) entry which is preliminary data.</text>
</comment>
<evidence type="ECO:0000256" key="1">
    <source>
        <dbReference type="SAM" id="MobiDB-lite"/>
    </source>
</evidence>
<feature type="region of interest" description="Disordered" evidence="1">
    <location>
        <begin position="15"/>
        <end position="37"/>
    </location>
</feature>
<name>A0A834MWQ2_VESVU</name>
<keyword evidence="3" id="KW-1185">Reference proteome</keyword>
<proteinExistence type="predicted"/>
<dbReference type="Proteomes" id="UP000614350">
    <property type="component" value="Unassembled WGS sequence"/>
</dbReference>
<evidence type="ECO:0000313" key="3">
    <source>
        <dbReference type="Proteomes" id="UP000614350"/>
    </source>
</evidence>
<dbReference type="EMBL" id="JACSEA010000014">
    <property type="protein sequence ID" value="KAF7385893.1"/>
    <property type="molecule type" value="Genomic_DNA"/>
</dbReference>
<dbReference type="AlphaFoldDB" id="A0A834MWQ2"/>
<protein>
    <submittedName>
        <fullName evidence="2">Uncharacterized protein</fullName>
    </submittedName>
</protein>
<organism evidence="2 3">
    <name type="scientific">Vespula vulgaris</name>
    <name type="common">Yellow jacket</name>
    <name type="synonym">Wasp</name>
    <dbReference type="NCBI Taxonomy" id="7454"/>
    <lineage>
        <taxon>Eukaryota</taxon>
        <taxon>Metazoa</taxon>
        <taxon>Ecdysozoa</taxon>
        <taxon>Arthropoda</taxon>
        <taxon>Hexapoda</taxon>
        <taxon>Insecta</taxon>
        <taxon>Pterygota</taxon>
        <taxon>Neoptera</taxon>
        <taxon>Endopterygota</taxon>
        <taxon>Hymenoptera</taxon>
        <taxon>Apocrita</taxon>
        <taxon>Aculeata</taxon>
        <taxon>Vespoidea</taxon>
        <taxon>Vespidae</taxon>
        <taxon>Vespinae</taxon>
        <taxon>Vespula</taxon>
    </lineage>
</organism>